<evidence type="ECO:0000256" key="2">
    <source>
        <dbReference type="ARBA" id="ARBA00022475"/>
    </source>
</evidence>
<keyword evidence="5 11" id="KW-0067">ATP-binding</keyword>
<dbReference type="InterPro" id="IPR003439">
    <property type="entry name" value="ABC_transporter-like_ATP-bd"/>
</dbReference>
<dbReference type="PANTHER" id="PTHR24221">
    <property type="entry name" value="ATP-BINDING CASSETTE SUB-FAMILY B"/>
    <property type="match status" value="1"/>
</dbReference>
<reference evidence="11" key="1">
    <citation type="journal article" date="2014" name="Int. J. Syst. Evol. Microbiol.">
        <title>Complete genome sequence of Corynebacterium casei LMG S-19264T (=DSM 44701T), isolated from a smear-ripened cheese.</title>
        <authorList>
            <consortium name="US DOE Joint Genome Institute (JGI-PGF)"/>
            <person name="Walter F."/>
            <person name="Albersmeier A."/>
            <person name="Kalinowski J."/>
            <person name="Ruckert C."/>
        </authorList>
    </citation>
    <scope>NUCLEOTIDE SEQUENCE</scope>
    <source>
        <strain evidence="11">KCTC 32182</strain>
    </source>
</reference>
<dbReference type="SUPFAM" id="SSF52540">
    <property type="entry name" value="P-loop containing nucleoside triphosphate hydrolases"/>
    <property type="match status" value="1"/>
</dbReference>
<feature type="transmembrane region" description="Helical" evidence="8">
    <location>
        <begin position="67"/>
        <end position="89"/>
    </location>
</feature>
<name>A0A918P0J9_9NEIS</name>
<proteinExistence type="predicted"/>
<evidence type="ECO:0000256" key="1">
    <source>
        <dbReference type="ARBA" id="ARBA00004651"/>
    </source>
</evidence>
<dbReference type="Pfam" id="PF00664">
    <property type="entry name" value="ABC_membrane"/>
    <property type="match status" value="1"/>
</dbReference>
<gene>
    <name evidence="11" type="ORF">GCM10011289_08940</name>
</gene>
<dbReference type="InterPro" id="IPR003593">
    <property type="entry name" value="AAA+_ATPase"/>
</dbReference>
<accession>A0A918P0J9</accession>
<dbReference type="EMBL" id="BMYX01000003">
    <property type="protein sequence ID" value="GGY08431.1"/>
    <property type="molecule type" value="Genomic_DNA"/>
</dbReference>
<dbReference type="Gene3D" id="1.20.1560.10">
    <property type="entry name" value="ABC transporter type 1, transmembrane domain"/>
    <property type="match status" value="1"/>
</dbReference>
<feature type="transmembrane region" description="Helical" evidence="8">
    <location>
        <begin position="35"/>
        <end position="55"/>
    </location>
</feature>
<dbReference type="InterPro" id="IPR011527">
    <property type="entry name" value="ABC1_TM_dom"/>
</dbReference>
<dbReference type="InterPro" id="IPR027417">
    <property type="entry name" value="P-loop_NTPase"/>
</dbReference>
<comment type="subcellular location">
    <subcellularLocation>
        <location evidence="1">Cell membrane</location>
        <topology evidence="1">Multi-pass membrane protein</topology>
    </subcellularLocation>
</comment>
<dbReference type="InterPro" id="IPR036640">
    <property type="entry name" value="ABC1_TM_sf"/>
</dbReference>
<evidence type="ECO:0000256" key="8">
    <source>
        <dbReference type="SAM" id="Phobius"/>
    </source>
</evidence>
<dbReference type="GO" id="GO:0005524">
    <property type="term" value="F:ATP binding"/>
    <property type="evidence" value="ECO:0007669"/>
    <property type="project" value="UniProtKB-KW"/>
</dbReference>
<dbReference type="AlphaFoldDB" id="A0A918P0J9"/>
<dbReference type="Pfam" id="PF00005">
    <property type="entry name" value="ABC_tran"/>
    <property type="match status" value="1"/>
</dbReference>
<keyword evidence="6 8" id="KW-1133">Transmembrane helix</keyword>
<dbReference type="RefSeq" id="WP_189531649.1">
    <property type="nucleotide sequence ID" value="NZ_BMYX01000003.1"/>
</dbReference>
<dbReference type="GO" id="GO:0005886">
    <property type="term" value="C:plasma membrane"/>
    <property type="evidence" value="ECO:0007669"/>
    <property type="project" value="UniProtKB-SubCell"/>
</dbReference>
<keyword evidence="2" id="KW-1003">Cell membrane</keyword>
<keyword evidence="7 8" id="KW-0472">Membrane</keyword>
<evidence type="ECO:0000313" key="12">
    <source>
        <dbReference type="Proteomes" id="UP000645257"/>
    </source>
</evidence>
<protein>
    <submittedName>
        <fullName evidence="11">Multidrug ABC transporter ATP-binding protein</fullName>
    </submittedName>
</protein>
<dbReference type="Proteomes" id="UP000645257">
    <property type="component" value="Unassembled WGS sequence"/>
</dbReference>
<dbReference type="SUPFAM" id="SSF90123">
    <property type="entry name" value="ABC transporter transmembrane region"/>
    <property type="match status" value="1"/>
</dbReference>
<dbReference type="FunFam" id="3.40.50.300:FF:000218">
    <property type="entry name" value="Multidrug ABC transporter ATP-binding protein"/>
    <property type="match status" value="1"/>
</dbReference>
<dbReference type="GO" id="GO:0140359">
    <property type="term" value="F:ABC-type transporter activity"/>
    <property type="evidence" value="ECO:0007669"/>
    <property type="project" value="InterPro"/>
</dbReference>
<feature type="domain" description="ABC transporter" evidence="9">
    <location>
        <begin position="346"/>
        <end position="579"/>
    </location>
</feature>
<evidence type="ECO:0000256" key="6">
    <source>
        <dbReference type="ARBA" id="ARBA00022989"/>
    </source>
</evidence>
<reference evidence="11" key="2">
    <citation type="submission" date="2020-09" db="EMBL/GenBank/DDBJ databases">
        <authorList>
            <person name="Sun Q."/>
            <person name="Kim S."/>
        </authorList>
    </citation>
    <scope>NUCLEOTIDE SEQUENCE</scope>
    <source>
        <strain evidence="11">KCTC 32182</strain>
    </source>
</reference>
<keyword evidence="3 8" id="KW-0812">Transmembrane</keyword>
<feature type="transmembrane region" description="Helical" evidence="8">
    <location>
        <begin position="143"/>
        <end position="165"/>
    </location>
</feature>
<dbReference type="PROSITE" id="PS50929">
    <property type="entry name" value="ABC_TM1F"/>
    <property type="match status" value="1"/>
</dbReference>
<keyword evidence="12" id="KW-1185">Reference proteome</keyword>
<feature type="domain" description="ABC transmembrane type-1" evidence="10">
    <location>
        <begin position="33"/>
        <end position="315"/>
    </location>
</feature>
<dbReference type="InterPro" id="IPR039421">
    <property type="entry name" value="Type_1_exporter"/>
</dbReference>
<sequence length="588" mass="64152">MPSEHQANGAERLGALRLLGKVAAPDRRHIARGMAWLLLAAALEALGPLLGKHFIDHYLIPRNQDLLSMGLLVGGALLAGWTAGILRYLQLVRLAGLAMRSVRRLREEVYRHVLSLPMAFFDRAITGQLVSRVTNDTEAVKTLYVQVLFVMLDNLILLTGAMVAMAWLDWRLMLIVLLLVPAVVIIVWLYQRLSAPAVARSRALRSDINAQMAESIAGMPVLQADNAQKRFGERLLGTSWLHYEARMGELRANAWLLRPVLDLLNVLLLVTVLYSFGGRPPGGLEVGVLYAFVSYIARVVEPLIQITLQFSQLQQSLVAAARVNVLLAEEPAPGTGGQARITAGAIDIRDLSFGYDPANRVLHDLSLSIPAGSFIGIVGHTGSGKSTLLSLLLRFYRPQCGEIRLDGEALEQFDDEVFQRHVGLVPQEPFLLAGSVKDNIDMGRGLSPAQIEAAARAARAHEFILDLEHGYDTPLGEGGARLATGQKQLLAIARALAGSPSVLFLDEATSHIDSETERIVQEALDALKGRVTVVAIAHRLSTIRDADRIIVLNHGRLAESGTHEALMAKEGGLYQRLYLLQQMGDTDA</sequence>
<dbReference type="PROSITE" id="PS50893">
    <property type="entry name" value="ABC_TRANSPORTER_2"/>
    <property type="match status" value="1"/>
</dbReference>
<comment type="caution">
    <text evidence="11">The sequence shown here is derived from an EMBL/GenBank/DDBJ whole genome shotgun (WGS) entry which is preliminary data.</text>
</comment>
<dbReference type="GO" id="GO:0034040">
    <property type="term" value="F:ATPase-coupled lipid transmembrane transporter activity"/>
    <property type="evidence" value="ECO:0007669"/>
    <property type="project" value="TreeGrafter"/>
</dbReference>
<evidence type="ECO:0000259" key="9">
    <source>
        <dbReference type="PROSITE" id="PS50893"/>
    </source>
</evidence>
<feature type="transmembrane region" description="Helical" evidence="8">
    <location>
        <begin position="255"/>
        <end position="276"/>
    </location>
</feature>
<evidence type="ECO:0000259" key="10">
    <source>
        <dbReference type="PROSITE" id="PS50929"/>
    </source>
</evidence>
<dbReference type="CDD" id="cd18544">
    <property type="entry name" value="ABC_6TM_TmrA_like"/>
    <property type="match status" value="1"/>
</dbReference>
<keyword evidence="4" id="KW-0547">Nucleotide-binding</keyword>
<dbReference type="GO" id="GO:0016887">
    <property type="term" value="F:ATP hydrolysis activity"/>
    <property type="evidence" value="ECO:0007669"/>
    <property type="project" value="InterPro"/>
</dbReference>
<dbReference type="Gene3D" id="3.40.50.300">
    <property type="entry name" value="P-loop containing nucleotide triphosphate hydrolases"/>
    <property type="match status" value="1"/>
</dbReference>
<evidence type="ECO:0000256" key="5">
    <source>
        <dbReference type="ARBA" id="ARBA00022840"/>
    </source>
</evidence>
<evidence type="ECO:0000256" key="4">
    <source>
        <dbReference type="ARBA" id="ARBA00022741"/>
    </source>
</evidence>
<dbReference type="PANTHER" id="PTHR24221:SF654">
    <property type="entry name" value="ATP-BINDING CASSETTE SUB-FAMILY B MEMBER 6"/>
    <property type="match status" value="1"/>
</dbReference>
<evidence type="ECO:0000256" key="7">
    <source>
        <dbReference type="ARBA" id="ARBA00023136"/>
    </source>
</evidence>
<feature type="transmembrane region" description="Helical" evidence="8">
    <location>
        <begin position="172"/>
        <end position="190"/>
    </location>
</feature>
<evidence type="ECO:0000313" key="11">
    <source>
        <dbReference type="EMBL" id="GGY08431.1"/>
    </source>
</evidence>
<organism evidence="11 12">
    <name type="scientific">Paludibacterium paludis</name>
    <dbReference type="NCBI Taxonomy" id="1225769"/>
    <lineage>
        <taxon>Bacteria</taxon>
        <taxon>Pseudomonadati</taxon>
        <taxon>Pseudomonadota</taxon>
        <taxon>Betaproteobacteria</taxon>
        <taxon>Neisseriales</taxon>
        <taxon>Chromobacteriaceae</taxon>
        <taxon>Paludibacterium</taxon>
    </lineage>
</organism>
<dbReference type="SMART" id="SM00382">
    <property type="entry name" value="AAA"/>
    <property type="match status" value="1"/>
</dbReference>
<evidence type="ECO:0000256" key="3">
    <source>
        <dbReference type="ARBA" id="ARBA00022692"/>
    </source>
</evidence>